<protein>
    <submittedName>
        <fullName evidence="1">Uncharacterized protein</fullName>
    </submittedName>
</protein>
<dbReference type="AlphaFoldDB" id="A0AAQ3S0T0"/>
<reference evidence="1 2" key="1">
    <citation type="journal article" date="2023" name="Life. Sci Alliance">
        <title>Evolutionary insights into 3D genome organization and epigenetic landscape of Vigna mungo.</title>
        <authorList>
            <person name="Junaid A."/>
            <person name="Singh B."/>
            <person name="Bhatia S."/>
        </authorList>
    </citation>
    <scope>NUCLEOTIDE SEQUENCE [LARGE SCALE GENOMIC DNA]</scope>
    <source>
        <strain evidence="1">Urdbean</strain>
    </source>
</reference>
<proteinExistence type="predicted"/>
<gene>
    <name evidence="1" type="ORF">V8G54_016096</name>
</gene>
<evidence type="ECO:0000313" key="2">
    <source>
        <dbReference type="Proteomes" id="UP001374535"/>
    </source>
</evidence>
<name>A0AAQ3S0T0_VIGMU</name>
<keyword evidence="2" id="KW-1185">Reference proteome</keyword>
<dbReference type="Proteomes" id="UP001374535">
    <property type="component" value="Chromosome 5"/>
</dbReference>
<sequence length="123" mass="13752">MGADGKEVTLETTLDENDNAATYRVRFNERWEGSEAKEVSVGVKASKVFEQVLELQALHGCSRSVTFTRQQQLKETRATIFSLGNANVNKGNPDMLKDVLRRPTWCEAEQQNKVGPSAELSQH</sequence>
<organism evidence="1 2">
    <name type="scientific">Vigna mungo</name>
    <name type="common">Black gram</name>
    <name type="synonym">Phaseolus mungo</name>
    <dbReference type="NCBI Taxonomy" id="3915"/>
    <lineage>
        <taxon>Eukaryota</taxon>
        <taxon>Viridiplantae</taxon>
        <taxon>Streptophyta</taxon>
        <taxon>Embryophyta</taxon>
        <taxon>Tracheophyta</taxon>
        <taxon>Spermatophyta</taxon>
        <taxon>Magnoliopsida</taxon>
        <taxon>eudicotyledons</taxon>
        <taxon>Gunneridae</taxon>
        <taxon>Pentapetalae</taxon>
        <taxon>rosids</taxon>
        <taxon>fabids</taxon>
        <taxon>Fabales</taxon>
        <taxon>Fabaceae</taxon>
        <taxon>Papilionoideae</taxon>
        <taxon>50 kb inversion clade</taxon>
        <taxon>NPAAA clade</taxon>
        <taxon>indigoferoid/millettioid clade</taxon>
        <taxon>Phaseoleae</taxon>
        <taxon>Vigna</taxon>
    </lineage>
</organism>
<accession>A0AAQ3S0T0</accession>
<dbReference type="EMBL" id="CP144696">
    <property type="protein sequence ID" value="WVZ11566.1"/>
    <property type="molecule type" value="Genomic_DNA"/>
</dbReference>
<evidence type="ECO:0000313" key="1">
    <source>
        <dbReference type="EMBL" id="WVZ11566.1"/>
    </source>
</evidence>